<dbReference type="InterPro" id="IPR036259">
    <property type="entry name" value="MFS_trans_sf"/>
</dbReference>
<comment type="caution">
    <text evidence="9">The sequence shown here is derived from an EMBL/GenBank/DDBJ whole genome shotgun (WGS) entry which is preliminary data.</text>
</comment>
<dbReference type="PANTHER" id="PTHR42718:SF46">
    <property type="entry name" value="BLR6921 PROTEIN"/>
    <property type="match status" value="1"/>
</dbReference>
<evidence type="ECO:0000313" key="9">
    <source>
        <dbReference type="EMBL" id="MBB5896777.1"/>
    </source>
</evidence>
<evidence type="ECO:0000256" key="5">
    <source>
        <dbReference type="ARBA" id="ARBA00022989"/>
    </source>
</evidence>
<sequence length="482" mass="49499">MTTSATSGSGVTRTPATEPRGEHLGVALAIIVACQLMVTLDGTVMNVALPDIHSGLGFSSTGLSWVINAYTLAFGGLMLLGGRAGDILGRRRVFIAGVIVFTVASLLGGFAQTAWWLVAARALQGLGAALAAPGTLALIASNFKAGPERNRALGVFATMSGLGLAIGLILGGVLTAWLSWRAVLFINVPIGIAIVALAPRYVAEPDRHPGRFDTVGALTSTIGMTALVYGFISAASDGWTAPATIVAFVVGLVVLGAFVANEARAKQPVMPLHLLKARNRGSAYLDTLLLVAAIFSILFFLIQYLQGVLGYSALLAGVAFLPMAAVQFTSAKMAPKLLPRFGPKVLMITGGALITLGMLWLTRLSADSGYAVGVLGPMILVGAGTGFSFMPLNMTIVSGLPPQDAGAASGLLQAMQQIGGSLGLAILVTVFGTETRSAAQHAQPREALAQGIAGSFLVAAVFAACALAISVFLIQGKRTKQA</sequence>
<feature type="transmembrane region" description="Helical" evidence="7">
    <location>
        <begin position="23"/>
        <end position="42"/>
    </location>
</feature>
<keyword evidence="4 7" id="KW-0812">Transmembrane</keyword>
<evidence type="ECO:0000256" key="3">
    <source>
        <dbReference type="ARBA" id="ARBA00022475"/>
    </source>
</evidence>
<dbReference type="NCBIfam" id="TIGR00711">
    <property type="entry name" value="efflux_EmrB"/>
    <property type="match status" value="1"/>
</dbReference>
<evidence type="ECO:0000256" key="1">
    <source>
        <dbReference type="ARBA" id="ARBA00004651"/>
    </source>
</evidence>
<dbReference type="PROSITE" id="PS50850">
    <property type="entry name" value="MFS"/>
    <property type="match status" value="1"/>
</dbReference>
<comment type="subcellular location">
    <subcellularLocation>
        <location evidence="1">Cell membrane</location>
        <topology evidence="1">Multi-pass membrane protein</topology>
    </subcellularLocation>
</comment>
<feature type="transmembrane region" description="Helical" evidence="7">
    <location>
        <begin position="368"/>
        <end position="390"/>
    </location>
</feature>
<dbReference type="AlphaFoldDB" id="A0A7W9KQB8"/>
<keyword evidence="2" id="KW-0813">Transport</keyword>
<dbReference type="InterPro" id="IPR011701">
    <property type="entry name" value="MFS"/>
</dbReference>
<dbReference type="GO" id="GO:0005886">
    <property type="term" value="C:plasma membrane"/>
    <property type="evidence" value="ECO:0007669"/>
    <property type="project" value="UniProtKB-SubCell"/>
</dbReference>
<dbReference type="Proteomes" id="UP000585638">
    <property type="component" value="Unassembled WGS sequence"/>
</dbReference>
<feature type="transmembrane region" description="Helical" evidence="7">
    <location>
        <begin position="152"/>
        <end position="178"/>
    </location>
</feature>
<keyword evidence="6 7" id="KW-0472">Membrane</keyword>
<dbReference type="SUPFAM" id="SSF103473">
    <property type="entry name" value="MFS general substrate transporter"/>
    <property type="match status" value="1"/>
</dbReference>
<evidence type="ECO:0000256" key="4">
    <source>
        <dbReference type="ARBA" id="ARBA00022692"/>
    </source>
</evidence>
<evidence type="ECO:0000313" key="10">
    <source>
        <dbReference type="Proteomes" id="UP000585638"/>
    </source>
</evidence>
<feature type="transmembrane region" description="Helical" evidence="7">
    <location>
        <begin position="411"/>
        <end position="432"/>
    </location>
</feature>
<feature type="transmembrane region" description="Helical" evidence="7">
    <location>
        <begin position="93"/>
        <end position="116"/>
    </location>
</feature>
<feature type="transmembrane region" description="Helical" evidence="7">
    <location>
        <begin position="122"/>
        <end position="140"/>
    </location>
</feature>
<feature type="domain" description="Major facilitator superfamily (MFS) profile" evidence="8">
    <location>
        <begin position="27"/>
        <end position="478"/>
    </location>
</feature>
<organism evidence="9 10">
    <name type="scientific">Kutzneria kofuensis</name>
    <dbReference type="NCBI Taxonomy" id="103725"/>
    <lineage>
        <taxon>Bacteria</taxon>
        <taxon>Bacillati</taxon>
        <taxon>Actinomycetota</taxon>
        <taxon>Actinomycetes</taxon>
        <taxon>Pseudonocardiales</taxon>
        <taxon>Pseudonocardiaceae</taxon>
        <taxon>Kutzneria</taxon>
    </lineage>
</organism>
<dbReference type="Gene3D" id="1.20.1720.10">
    <property type="entry name" value="Multidrug resistance protein D"/>
    <property type="match status" value="1"/>
</dbReference>
<name>A0A7W9KQB8_9PSEU</name>
<keyword evidence="10" id="KW-1185">Reference proteome</keyword>
<feature type="transmembrane region" description="Helical" evidence="7">
    <location>
        <begin position="215"/>
        <end position="235"/>
    </location>
</feature>
<dbReference type="InterPro" id="IPR004638">
    <property type="entry name" value="EmrB-like"/>
</dbReference>
<dbReference type="GO" id="GO:0022857">
    <property type="term" value="F:transmembrane transporter activity"/>
    <property type="evidence" value="ECO:0007669"/>
    <property type="project" value="InterPro"/>
</dbReference>
<feature type="transmembrane region" description="Helical" evidence="7">
    <location>
        <begin position="281"/>
        <end position="302"/>
    </location>
</feature>
<dbReference type="Pfam" id="PF07690">
    <property type="entry name" value="MFS_1"/>
    <property type="match status" value="1"/>
</dbReference>
<dbReference type="PANTHER" id="PTHR42718">
    <property type="entry name" value="MAJOR FACILITATOR SUPERFAMILY MULTIDRUG TRANSPORTER MFSC"/>
    <property type="match status" value="1"/>
</dbReference>
<gene>
    <name evidence="9" type="ORF">BJ998_008036</name>
</gene>
<keyword evidence="3" id="KW-1003">Cell membrane</keyword>
<dbReference type="InterPro" id="IPR020846">
    <property type="entry name" value="MFS_dom"/>
</dbReference>
<evidence type="ECO:0000256" key="2">
    <source>
        <dbReference type="ARBA" id="ARBA00022448"/>
    </source>
</evidence>
<feature type="transmembrane region" description="Helical" evidence="7">
    <location>
        <begin position="308"/>
        <end position="329"/>
    </location>
</feature>
<feature type="transmembrane region" description="Helical" evidence="7">
    <location>
        <begin position="341"/>
        <end position="362"/>
    </location>
</feature>
<dbReference type="EMBL" id="JACHIR010000002">
    <property type="protein sequence ID" value="MBB5896777.1"/>
    <property type="molecule type" value="Genomic_DNA"/>
</dbReference>
<keyword evidence="5 7" id="KW-1133">Transmembrane helix</keyword>
<feature type="transmembrane region" description="Helical" evidence="7">
    <location>
        <begin position="62"/>
        <end position="81"/>
    </location>
</feature>
<feature type="transmembrane region" description="Helical" evidence="7">
    <location>
        <begin position="184"/>
        <end position="203"/>
    </location>
</feature>
<feature type="transmembrane region" description="Helical" evidence="7">
    <location>
        <begin position="452"/>
        <end position="474"/>
    </location>
</feature>
<evidence type="ECO:0000256" key="7">
    <source>
        <dbReference type="SAM" id="Phobius"/>
    </source>
</evidence>
<evidence type="ECO:0000256" key="6">
    <source>
        <dbReference type="ARBA" id="ARBA00023136"/>
    </source>
</evidence>
<accession>A0A7W9KQB8</accession>
<protein>
    <submittedName>
        <fullName evidence="9">EmrB/QacA subfamily drug resistance transporter</fullName>
    </submittedName>
</protein>
<reference evidence="9 10" key="1">
    <citation type="submission" date="2020-08" db="EMBL/GenBank/DDBJ databases">
        <title>Sequencing the genomes of 1000 actinobacteria strains.</title>
        <authorList>
            <person name="Klenk H.-P."/>
        </authorList>
    </citation>
    <scope>NUCLEOTIDE SEQUENCE [LARGE SCALE GENOMIC DNA]</scope>
    <source>
        <strain evidence="9 10">DSM 43851</strain>
    </source>
</reference>
<dbReference type="RefSeq" id="WP_184869287.1">
    <property type="nucleotide sequence ID" value="NZ_BAAAWY010000004.1"/>
</dbReference>
<dbReference type="Gene3D" id="1.20.1250.20">
    <property type="entry name" value="MFS general substrate transporter like domains"/>
    <property type="match status" value="1"/>
</dbReference>
<feature type="transmembrane region" description="Helical" evidence="7">
    <location>
        <begin position="241"/>
        <end position="260"/>
    </location>
</feature>
<dbReference type="CDD" id="cd17321">
    <property type="entry name" value="MFS_MMR_MDR_like"/>
    <property type="match status" value="1"/>
</dbReference>
<proteinExistence type="predicted"/>
<evidence type="ECO:0000259" key="8">
    <source>
        <dbReference type="PROSITE" id="PS50850"/>
    </source>
</evidence>